<dbReference type="Proteomes" id="UP001178507">
    <property type="component" value="Unassembled WGS sequence"/>
</dbReference>
<feature type="transmembrane region" description="Helical" evidence="32">
    <location>
        <begin position="162"/>
        <end position="182"/>
    </location>
</feature>
<keyword evidence="37" id="KW-1185">Reference proteome</keyword>
<evidence type="ECO:0000256" key="1">
    <source>
        <dbReference type="ARBA" id="ARBA00001929"/>
    </source>
</evidence>
<keyword evidence="13 31" id="KW-0489">Methyltransferase</keyword>
<evidence type="ECO:0000256" key="23">
    <source>
        <dbReference type="ARBA" id="ARBA00022840"/>
    </source>
</evidence>
<comment type="pathway">
    <text evidence="7">Nitrogen metabolism; nitrate reduction (assimilation).</text>
</comment>
<dbReference type="Pfam" id="PF01077">
    <property type="entry name" value="NIR_SIR"/>
    <property type="match status" value="1"/>
</dbReference>
<dbReference type="GO" id="GO:0005524">
    <property type="term" value="F:ATP binding"/>
    <property type="evidence" value="ECO:0007669"/>
    <property type="project" value="UniProtKB-KW"/>
</dbReference>
<keyword evidence="21" id="KW-0547">Nucleotide-binding</keyword>
<keyword evidence="22" id="KW-0274">FAD</keyword>
<dbReference type="SUPFAM" id="SSF56014">
    <property type="entry name" value="Nitrite and sulphite reductase 4Fe-4S domain-like"/>
    <property type="match status" value="1"/>
</dbReference>
<dbReference type="CDD" id="cd02791">
    <property type="entry name" value="MopB_CT_Nitrate-R-NapA-like"/>
    <property type="match status" value="1"/>
</dbReference>
<dbReference type="InterPro" id="IPR023753">
    <property type="entry name" value="FAD/NAD-binding_dom"/>
</dbReference>
<dbReference type="CDD" id="cd19943">
    <property type="entry name" value="NirB_Fer2_BFD-like_1"/>
    <property type="match status" value="1"/>
</dbReference>
<evidence type="ECO:0000256" key="17">
    <source>
        <dbReference type="ARBA" id="ARBA00022691"/>
    </source>
</evidence>
<dbReference type="InterPro" id="IPR041854">
    <property type="entry name" value="BFD-like_2Fe2S-bd_dom_sf"/>
</dbReference>
<evidence type="ECO:0000256" key="5">
    <source>
        <dbReference type="ARBA" id="ARBA00004141"/>
    </source>
</evidence>
<dbReference type="EMBL" id="CAUJNA010000154">
    <property type="protein sequence ID" value="CAJ1372754.1"/>
    <property type="molecule type" value="Genomic_DNA"/>
</dbReference>
<dbReference type="InterPro" id="IPR017871">
    <property type="entry name" value="ABC_transporter-like_CS"/>
</dbReference>
<evidence type="ECO:0000313" key="37">
    <source>
        <dbReference type="Proteomes" id="UP001178507"/>
    </source>
</evidence>
<dbReference type="GO" id="GO:0032259">
    <property type="term" value="P:methylation"/>
    <property type="evidence" value="ECO:0007669"/>
    <property type="project" value="UniProtKB-KW"/>
</dbReference>
<dbReference type="Pfam" id="PF00005">
    <property type="entry name" value="ABC_tran"/>
    <property type="match status" value="2"/>
</dbReference>
<dbReference type="Pfam" id="PF00590">
    <property type="entry name" value="TP_methylase"/>
    <property type="match status" value="1"/>
</dbReference>
<comment type="caution">
    <text evidence="36">The sequence shown here is derived from an EMBL/GenBank/DDBJ whole genome shotgun (WGS) entry which is preliminary data.</text>
</comment>
<dbReference type="SUPFAM" id="SSF51905">
    <property type="entry name" value="FAD/NAD(P)-binding domain"/>
    <property type="match status" value="1"/>
</dbReference>
<keyword evidence="10" id="KW-0813">Transport</keyword>
<evidence type="ECO:0000259" key="33">
    <source>
        <dbReference type="PROSITE" id="PS50893"/>
    </source>
</evidence>
<keyword evidence="29 32" id="KW-0472">Membrane</keyword>
<evidence type="ECO:0000256" key="26">
    <source>
        <dbReference type="ARBA" id="ARBA00023004"/>
    </source>
</evidence>
<dbReference type="Gene3D" id="3.40.50.300">
    <property type="entry name" value="P-loop containing nucleotide triphosphate hydrolases"/>
    <property type="match status" value="2"/>
</dbReference>
<dbReference type="Gene3D" id="3.30.390.30">
    <property type="match status" value="1"/>
</dbReference>
<dbReference type="PROSITE" id="PS00365">
    <property type="entry name" value="NIR_SIR"/>
    <property type="match status" value="1"/>
</dbReference>
<dbReference type="Gene3D" id="3.50.50.60">
    <property type="entry name" value="FAD/NAD(P)-binding domain"/>
    <property type="match status" value="2"/>
</dbReference>
<dbReference type="Gene3D" id="1.10.3720.10">
    <property type="entry name" value="MetI-like"/>
    <property type="match status" value="1"/>
</dbReference>
<dbReference type="GO" id="GO:0008168">
    <property type="term" value="F:methyltransferase activity"/>
    <property type="evidence" value="ECO:0007669"/>
    <property type="project" value="UniProtKB-KW"/>
</dbReference>
<keyword evidence="26" id="KW-0408">Iron</keyword>
<dbReference type="PROSITE" id="PS51296">
    <property type="entry name" value="RIESKE"/>
    <property type="match status" value="1"/>
</dbReference>
<organism evidence="36 37">
    <name type="scientific">Effrenium voratum</name>
    <dbReference type="NCBI Taxonomy" id="2562239"/>
    <lineage>
        <taxon>Eukaryota</taxon>
        <taxon>Sar</taxon>
        <taxon>Alveolata</taxon>
        <taxon>Dinophyceae</taxon>
        <taxon>Suessiales</taxon>
        <taxon>Symbiodiniaceae</taxon>
        <taxon>Effrenium</taxon>
    </lineage>
</organism>
<dbReference type="PRINTS" id="PR00368">
    <property type="entry name" value="FADPNR"/>
</dbReference>
<dbReference type="InterPro" id="IPR016156">
    <property type="entry name" value="FAD/NAD-linked_Rdtase_dimer_sf"/>
</dbReference>
<comment type="cofactor">
    <cofactor evidence="1">
        <name>siroheme</name>
        <dbReference type="ChEBI" id="CHEBI:60052"/>
    </cofactor>
</comment>
<evidence type="ECO:0000256" key="7">
    <source>
        <dbReference type="ARBA" id="ARBA00005096"/>
    </source>
</evidence>
<evidence type="ECO:0000256" key="12">
    <source>
        <dbReference type="ARBA" id="ARBA00022485"/>
    </source>
</evidence>
<proteinExistence type="inferred from homology"/>
<comment type="cofactor">
    <cofactor evidence="2">
        <name>Mo-bis(molybdopterin guanine dinucleotide)</name>
        <dbReference type="ChEBI" id="CHEBI:60539"/>
    </cofactor>
</comment>
<dbReference type="NCBIfam" id="NF004790">
    <property type="entry name" value="PRK06136.1"/>
    <property type="match status" value="1"/>
</dbReference>
<dbReference type="GO" id="GO:0016887">
    <property type="term" value="F:ATP hydrolysis activity"/>
    <property type="evidence" value="ECO:0007669"/>
    <property type="project" value="InterPro"/>
</dbReference>
<evidence type="ECO:0000256" key="16">
    <source>
        <dbReference type="ARBA" id="ARBA00022679"/>
    </source>
</evidence>
<protein>
    <recommendedName>
        <fullName evidence="38">Nitrite reductase</fullName>
    </recommendedName>
</protein>
<feature type="transmembrane region" description="Helical" evidence="32">
    <location>
        <begin position="276"/>
        <end position="300"/>
    </location>
</feature>
<dbReference type="PROSITE" id="PS00211">
    <property type="entry name" value="ABC_TRANSPORTER_1"/>
    <property type="match status" value="1"/>
</dbReference>
<dbReference type="GO" id="GO:0005886">
    <property type="term" value="C:plasma membrane"/>
    <property type="evidence" value="ECO:0007669"/>
    <property type="project" value="UniProtKB-SubCell"/>
</dbReference>
<keyword evidence="16 31" id="KW-0808">Transferase</keyword>
<dbReference type="InterPro" id="IPR036136">
    <property type="entry name" value="Nit/Sulf_reduc_fer-like_dom_sf"/>
</dbReference>
<dbReference type="InterPro" id="IPR007419">
    <property type="entry name" value="BFD-like_2Fe2S-bd_dom"/>
</dbReference>
<dbReference type="GO" id="GO:0098809">
    <property type="term" value="F:nitrite reductase activity"/>
    <property type="evidence" value="ECO:0007669"/>
    <property type="project" value="InterPro"/>
</dbReference>
<dbReference type="Gene3D" id="3.30.950.10">
    <property type="entry name" value="Methyltransferase, Cobalt-precorrin-4 Transmethylase, Domain 2"/>
    <property type="match status" value="1"/>
</dbReference>
<comment type="cofactor">
    <cofactor evidence="4">
        <name>FAD</name>
        <dbReference type="ChEBI" id="CHEBI:57692"/>
    </cofactor>
</comment>
<dbReference type="PRINTS" id="PR00411">
    <property type="entry name" value="PNDRDTASEI"/>
</dbReference>
<dbReference type="InterPro" id="IPR041575">
    <property type="entry name" value="Rubredoxin_C"/>
</dbReference>
<comment type="subcellular location">
    <subcellularLocation>
        <location evidence="6">Cell membrane</location>
        <topology evidence="6">Peripheral membrane protein</topology>
    </subcellularLocation>
    <subcellularLocation>
        <location evidence="5">Membrane</location>
        <topology evidence="5">Multi-pass membrane protein</topology>
    </subcellularLocation>
</comment>
<dbReference type="Gene3D" id="3.40.50.740">
    <property type="match status" value="1"/>
</dbReference>
<dbReference type="CDD" id="cd02754">
    <property type="entry name" value="MopB_Nitrate-R-NapA-like"/>
    <property type="match status" value="1"/>
</dbReference>
<accession>A0AA36HP52</accession>
<dbReference type="Pfam" id="PF03460">
    <property type="entry name" value="NIR_SIR_ferr"/>
    <property type="match status" value="1"/>
</dbReference>
<keyword evidence="14" id="KW-0349">Heme</keyword>
<sequence length="2799" mass="301551">MTMVSTPSEVPTSAAKEEKRQARLAKINKISIYIEMVGLGFLVPILLMAAGDSVKEQLRNLWRALVVPLIGISLFLVAWGWLAPQVQTSLGAIPGPPEVMEQVSVLVDDHFAERAKADAFYDRQDTRNAELFANGQEDRVKWRTYTGKPTIFDQIWTSLKTVALGFIVATVFAVPLGIVCGLSPLANGALNPLIQIFKPVSPLAWLPIVTMIVSATYAGGDGAVSKSMLISALTVTLCSLWPTLINTTLGVASIDKDLINVGKVLQLSQWTTIRKVVLPSALPLIFTGLRLSLGVGWMVLIAAEMLAQNPGLGKFVWDEFQNGSSDSLSRIMVAVLVIGLIGDKRTDVLTDINLSVKEGEFVAIVGFSGSGKTTLISSIAGLIKPDIGEITLRGEALRGPGPDRGVVFQSYSLMPWLSVYGNIRLGIDAVFSSESEEERKARASKYISMVGLAHASDRKPAELSGGMRQRVAVARALAMDPDVLLLDEPLSALDALTRANLQDEIEAIWEADRKTVILITNDVDEAILLADRIIPLTPGPSATLGPSFEVNLPRPRDRTAVNSNPVFKALRAEVTGYLLDASEAEREARKSAERAAPDLKPTARIEKTPPRAYLDAARTKNENRFVELFELKKIYPTPKGPLTVLEDFNLKMDKGQFVSLIGHSGCGKSTVLSMVAGLNEISGGGVVLDNHEISGAGPDRAVVFQAPSLMPWLTARENVALGVDRVYPKASAAERREVVEYYLERVGLGDSMHKQAAELSNGMKQRVGIARAFALSPKLLLLDEPFGMLDSLTRWELQEVLMDVWKRTQVTAICVTHDVDEAILLGDRIVMMTNGPHATIGKIVDIDLPRPRTRSALLEHPDYYRYREEVLTFLEELFKLAPNTYDVTIFNAEPRVNYDRIMLSPVLSGERTYDDIIIHDDAWYADNHVTLHKGRKVTSIDRQARSVTAEDGTVAPYDKLVLATGSAPFIIPVPGKDLDGVLGYRDLDDVNQMLGTANQTKSAVVIGGGLLGLEAAAGLQVQGMEVTVVHLMPTLMERQLDAAAGHLLRRSLEERGIRIITEANTKEILGTDGKARAVLLDDGTELAADLVVMAVGIRPNASLAADCKIETDRGIVVDDCLATNDPDVFALGECAQHRGVCYGLVAPLYEMAKTLANGLAGEEATYTGSLTSTKLKVTGINLFSAGDFAEGEEREEVVLRDAQAGVYRRLVLEDNKLIGAVLYGDVTDGAWFFDLIKNGTDISDMRDTLIFGQAFAGSAPLDPMVAVAALPDDAEICGCNGVCKGTILEEIGAQHLSDVEGVRAHTKASASCGSCTGLVEQLLTLSLGDAFNPAAIQPMCGCTDLGHGDVRRLIVAKELKSLEDVMQELEWKTSCGCAKCRPALNYYLLATWPGEYVDDAQSRFVNERVHANIQKDGTYSVVPRMWGGITSADELRAIADVADKFSVPTVKVTGGQRIDLLGIKKEDLPEVWSDLNQAGLVSGHAYGKALRTVKTCVGTDWCRFGTQDSTGFGIRIERFMWGSWTPAKVKMAVSGCPRNCSEATCKDVGVICVDSGYEIHFAGAAGLDIKGTEILGHASTEDDALEMIVAVVQLYREQGYYLERIYKWARRVGVETIQKAIVEDVEQRAALFDRFVFSQKFSQTDPWAERAQGGEAHAFAPMADLTLEVSGGAVAVFRTSDDQFFAIDDSCPHLGGPLSQGIVHDRRVTCPLHNLVIDLASDPDHPANFGKLCSKGSALGDTFSLEDRILVPRIDGQTSDWNEALDKVAQGFSEAVRDHGPDSVAFYVSGQLLTEDYYVANKLMKGFIGSGNIDTNSRLCMASSVAGHKRAFGSDTVPGSYEDLDEADLVVLVGSNFAWCHPVLFQRLAAAKRDRGTRVIVIDPRQTATTELADMHLPLHPGSDVALFNGLLGYLADKEALDRSYISAHTQGFDAALESAQSMSLAVVAETTHLDPIRLTQCYQAFCETEKVVTVYSQGVNQSSAGTDKVNAIINCHLATGRIGRAGMGPFSITGQPNAMGGREVGGLANQLAAHMGFENQNHRDLVARFWSAPNLASAPGLKAVDLFDQVESGHIKALWIMATNPAASMPDADRVSAAIEACPFVVVSDVTDTTKTGGLAHVLLPAMGWGEKDGTVTNSERRISRQRSFVSGAGSSRPDWWIITEVAGRMGFPGFSYESPAEIFREHAALSAFENDGTRDFDLSGLMDLNEEAYEDLSPVQWPFVAGAEVGTNRLFGQGAFYTKTGKANFVAVSQKTPATETNATYPLVLNSGRIRDQWHTMTRTGQSARLSSHIAEPFVEMHPDDALSFGIEIGDVVRVTSATGSVLVRASVTPRQSKGSVFVPIHWTAPYSSCAEVDVLVGSHTDPISGQPELKFTPVRVERAPMQWHAFLVSVPKPDLTAFPYWALARTKCGWRAEIAGDGPIASFAESVKDLIDDGEPTEAETFSYDNGLGGGSHMQCNSGKLDHAVFWSAKPVEVARAWLVDQLGREQDPASRYALLAGRAGAGQPDKGAIVCSCFEVGANQITQAMREGADTVDAVGVVVNAGTNCGSCRSEIGRLLVTAAADVVLFDELVSREILETIGPGPTAISVGKRAGRPSWAQGDINDLMIRLTKEGWRVVRLKSGDPSVFGRSGEEISALAAAGIDVKVVPGITTASALAASLNVSLTHRDCAQSLRFVTAHGAKGMLPPHLDWAGLSDQATTLIVYMGGRTGGELAARLMAHGRSGSTPVAVVEDVSRDGQNTIVGRLNDLSALLSRRRGGGPVTIVIGEVLKGLLASHHSIEAGAQVQKEAQG</sequence>
<keyword evidence="27" id="KW-0411">Iron-sulfur</keyword>
<keyword evidence="11" id="KW-1003">Cell membrane</keyword>
<dbReference type="GO" id="GO:0020037">
    <property type="term" value="F:heme binding"/>
    <property type="evidence" value="ECO:0007669"/>
    <property type="project" value="InterPro"/>
</dbReference>
<dbReference type="GO" id="GO:0043546">
    <property type="term" value="F:molybdopterin cofactor binding"/>
    <property type="evidence" value="ECO:0007669"/>
    <property type="project" value="InterPro"/>
</dbReference>
<feature type="transmembrane region" description="Helical" evidence="32">
    <location>
        <begin position="30"/>
        <end position="49"/>
    </location>
</feature>
<dbReference type="PROSITE" id="PS00840">
    <property type="entry name" value="SUMT_2"/>
    <property type="match status" value="1"/>
</dbReference>
<dbReference type="Gene3D" id="3.30.413.10">
    <property type="entry name" value="Sulfite Reductase Hemoprotein, domain 1"/>
    <property type="match status" value="1"/>
</dbReference>
<comment type="cofactor">
    <cofactor evidence="3">
        <name>[4Fe-4S] cluster</name>
        <dbReference type="ChEBI" id="CHEBI:49883"/>
    </cofactor>
</comment>
<gene>
    <name evidence="36" type="ORF">EVOR1521_LOCUS2763</name>
</gene>
<feature type="domain" description="ABC transporter" evidence="33">
    <location>
        <begin position="629"/>
        <end position="859"/>
    </location>
</feature>
<evidence type="ECO:0000256" key="4">
    <source>
        <dbReference type="ARBA" id="ARBA00001974"/>
    </source>
</evidence>
<dbReference type="InterPro" id="IPR035906">
    <property type="entry name" value="MetI-like_sf"/>
</dbReference>
<dbReference type="FunFam" id="3.50.50.60:FF:000033">
    <property type="entry name" value="Nitrite reductase [NAD(P)H], large subunit"/>
    <property type="match status" value="1"/>
</dbReference>
<dbReference type="SUPFAM" id="SSF53706">
    <property type="entry name" value="Formate dehydrogenase/DMSO reductase, domains 1-3"/>
    <property type="match status" value="1"/>
</dbReference>
<dbReference type="InterPro" id="IPR052034">
    <property type="entry name" value="NasD-like"/>
</dbReference>
<evidence type="ECO:0000256" key="18">
    <source>
        <dbReference type="ARBA" id="ARBA00022692"/>
    </source>
</evidence>
<dbReference type="InterPro" id="IPR041957">
    <property type="entry name" value="CT_Nitrate-R-NapA-like"/>
</dbReference>
<comment type="similarity">
    <text evidence="8">Belongs to the prokaryotic molybdopterin-containing oxidoreductase family. NasA/NapA/NarB subfamily.</text>
</comment>
<dbReference type="InterPro" id="IPR000515">
    <property type="entry name" value="MetI-like"/>
</dbReference>
<evidence type="ECO:0000256" key="19">
    <source>
        <dbReference type="ARBA" id="ARBA00022714"/>
    </source>
</evidence>
<evidence type="ECO:0000256" key="22">
    <source>
        <dbReference type="ARBA" id="ARBA00022827"/>
    </source>
</evidence>
<dbReference type="SUPFAM" id="SSF52540">
    <property type="entry name" value="P-loop containing nucleoside triphosphate hydrolases"/>
    <property type="match status" value="2"/>
</dbReference>
<feature type="domain" description="Rieske" evidence="35">
    <location>
        <begin position="1654"/>
        <end position="1722"/>
    </location>
</feature>
<evidence type="ECO:0000256" key="31">
    <source>
        <dbReference type="RuleBase" id="RU003960"/>
    </source>
</evidence>
<feature type="transmembrane region" description="Helical" evidence="32">
    <location>
        <begin position="61"/>
        <end position="82"/>
    </location>
</feature>
<dbReference type="CDD" id="cd19944">
    <property type="entry name" value="NirB_Fer2_BFD-like_2"/>
    <property type="match status" value="1"/>
</dbReference>
<evidence type="ECO:0008006" key="38">
    <source>
        <dbReference type="Google" id="ProtNLM"/>
    </source>
</evidence>
<evidence type="ECO:0000256" key="20">
    <source>
        <dbReference type="ARBA" id="ARBA00022723"/>
    </source>
</evidence>
<comment type="similarity">
    <text evidence="31">Belongs to the precorrin methyltransferase family.</text>
</comment>
<evidence type="ECO:0000259" key="34">
    <source>
        <dbReference type="PROSITE" id="PS50928"/>
    </source>
</evidence>
<keyword evidence="24 32" id="KW-1133">Transmembrane helix</keyword>
<dbReference type="Pfam" id="PF04324">
    <property type="entry name" value="Fer2_BFD"/>
    <property type="match status" value="3"/>
</dbReference>
<keyword evidence="25" id="KW-0560">Oxidoreductase</keyword>
<name>A0AA36HP52_9DINO</name>
<dbReference type="GO" id="GO:0050660">
    <property type="term" value="F:flavin adenine dinucleotide binding"/>
    <property type="evidence" value="ECO:0007669"/>
    <property type="project" value="InterPro"/>
</dbReference>
<evidence type="ECO:0000256" key="10">
    <source>
        <dbReference type="ARBA" id="ARBA00022448"/>
    </source>
</evidence>
<dbReference type="Gene3D" id="3.40.1010.10">
    <property type="entry name" value="Cobalt-precorrin-4 Transmethylase, Domain 1"/>
    <property type="match status" value="1"/>
</dbReference>
<dbReference type="GO" id="GO:0050661">
    <property type="term" value="F:NADP binding"/>
    <property type="evidence" value="ECO:0007669"/>
    <property type="project" value="InterPro"/>
</dbReference>
<evidence type="ECO:0000256" key="21">
    <source>
        <dbReference type="ARBA" id="ARBA00022741"/>
    </source>
</evidence>
<dbReference type="InterPro" id="IPR036188">
    <property type="entry name" value="FAD/NAD-bd_sf"/>
</dbReference>
<dbReference type="SUPFAM" id="SSF53790">
    <property type="entry name" value="Tetrapyrrole methylase"/>
    <property type="match status" value="1"/>
</dbReference>
<evidence type="ECO:0000256" key="11">
    <source>
        <dbReference type="ARBA" id="ARBA00022475"/>
    </source>
</evidence>
<dbReference type="Pfam" id="PF00384">
    <property type="entry name" value="Molybdopterin"/>
    <property type="match status" value="1"/>
</dbReference>
<dbReference type="InterPro" id="IPR014776">
    <property type="entry name" value="4pyrrole_Mease_sub2"/>
</dbReference>
<evidence type="ECO:0000313" key="36">
    <source>
        <dbReference type="EMBL" id="CAJ1372754.1"/>
    </source>
</evidence>
<dbReference type="Pfam" id="PF01568">
    <property type="entry name" value="Molydop_binding"/>
    <property type="match status" value="1"/>
</dbReference>
<dbReference type="PROSITE" id="PS50928">
    <property type="entry name" value="ABC_TM1"/>
    <property type="match status" value="1"/>
</dbReference>
<dbReference type="GO" id="GO:0046872">
    <property type="term" value="F:metal ion binding"/>
    <property type="evidence" value="ECO:0007669"/>
    <property type="project" value="UniProtKB-KW"/>
</dbReference>
<dbReference type="InterPro" id="IPR000878">
    <property type="entry name" value="4pyrrol_Mease"/>
</dbReference>
<dbReference type="PANTHER" id="PTHR43809">
    <property type="entry name" value="NITRITE REDUCTASE (NADH) LARGE SUBUNIT"/>
    <property type="match status" value="1"/>
</dbReference>
<dbReference type="SUPFAM" id="SSF55124">
    <property type="entry name" value="Nitrite/Sulfite reductase N-terminal domain-like"/>
    <property type="match status" value="1"/>
</dbReference>
<evidence type="ECO:0000256" key="25">
    <source>
        <dbReference type="ARBA" id="ARBA00023002"/>
    </source>
</evidence>
<keyword evidence="15" id="KW-0285">Flavoprotein</keyword>
<keyword evidence="19" id="KW-0001">2Fe-2S</keyword>
<dbReference type="SUPFAM" id="SSF50692">
    <property type="entry name" value="ADC-like"/>
    <property type="match status" value="1"/>
</dbReference>
<dbReference type="GO" id="GO:0051537">
    <property type="term" value="F:2 iron, 2 sulfur cluster binding"/>
    <property type="evidence" value="ECO:0007669"/>
    <property type="project" value="UniProtKB-KW"/>
</dbReference>
<dbReference type="InterPro" id="IPR003439">
    <property type="entry name" value="ABC_transporter-like_ATP-bd"/>
</dbReference>
<dbReference type="Gene3D" id="1.10.10.1100">
    <property type="entry name" value="BFD-like [2Fe-2S]-binding domain"/>
    <property type="match status" value="2"/>
</dbReference>
<dbReference type="InterPro" id="IPR035996">
    <property type="entry name" value="4pyrrol_Methylase_sf"/>
</dbReference>
<evidence type="ECO:0000256" key="13">
    <source>
        <dbReference type="ARBA" id="ARBA00022603"/>
    </source>
</evidence>
<evidence type="ECO:0000256" key="6">
    <source>
        <dbReference type="ARBA" id="ARBA00004202"/>
    </source>
</evidence>
<dbReference type="CDD" id="cd06261">
    <property type="entry name" value="TM_PBP2"/>
    <property type="match status" value="1"/>
</dbReference>
<dbReference type="InterPro" id="IPR017941">
    <property type="entry name" value="Rieske_2Fe-2S"/>
</dbReference>
<dbReference type="SUPFAM" id="SSF161098">
    <property type="entry name" value="MetI-like"/>
    <property type="match status" value="1"/>
</dbReference>
<evidence type="ECO:0000256" key="8">
    <source>
        <dbReference type="ARBA" id="ARBA00008747"/>
    </source>
</evidence>
<dbReference type="PANTHER" id="PTHR43809:SF1">
    <property type="entry name" value="NITRITE REDUCTASE (NADH) LARGE SUBUNIT"/>
    <property type="match status" value="1"/>
</dbReference>
<dbReference type="InterPro" id="IPR006366">
    <property type="entry name" value="CobA/CysG_C"/>
</dbReference>
<evidence type="ECO:0000256" key="27">
    <source>
        <dbReference type="ARBA" id="ARBA00023014"/>
    </source>
</evidence>
<dbReference type="InterPro" id="IPR006656">
    <property type="entry name" value="Mopterin_OxRdtase"/>
</dbReference>
<evidence type="ECO:0000256" key="3">
    <source>
        <dbReference type="ARBA" id="ARBA00001966"/>
    </source>
</evidence>
<keyword evidence="20" id="KW-0479">Metal-binding</keyword>
<dbReference type="InterPro" id="IPR045854">
    <property type="entry name" value="NO2/SO3_Rdtase_4Fe4S_sf"/>
</dbReference>
<dbReference type="Pfam" id="PF00355">
    <property type="entry name" value="Rieske"/>
    <property type="match status" value="1"/>
</dbReference>
<dbReference type="GO" id="GO:0019354">
    <property type="term" value="P:siroheme biosynthetic process"/>
    <property type="evidence" value="ECO:0007669"/>
    <property type="project" value="InterPro"/>
</dbReference>
<dbReference type="Gene3D" id="2.102.10.10">
    <property type="entry name" value="Rieske [2Fe-2S] iron-sulphur domain"/>
    <property type="match status" value="1"/>
</dbReference>
<evidence type="ECO:0000256" key="28">
    <source>
        <dbReference type="ARBA" id="ARBA00023063"/>
    </source>
</evidence>
<evidence type="ECO:0000256" key="24">
    <source>
        <dbReference type="ARBA" id="ARBA00022989"/>
    </source>
</evidence>
<dbReference type="PRINTS" id="PR00397">
    <property type="entry name" value="SIROHAEM"/>
</dbReference>
<dbReference type="Gene3D" id="2.40.40.20">
    <property type="match status" value="1"/>
</dbReference>
<feature type="domain" description="ABC transporter" evidence="33">
    <location>
        <begin position="331"/>
        <end position="563"/>
    </location>
</feature>
<dbReference type="InterPro" id="IPR003043">
    <property type="entry name" value="Uropor_MeTrfase_CS"/>
</dbReference>
<dbReference type="InterPro" id="IPR014777">
    <property type="entry name" value="4pyrrole_Mease_sub1"/>
</dbReference>
<dbReference type="Pfam" id="PF18267">
    <property type="entry name" value="Rubredoxin_C"/>
    <property type="match status" value="1"/>
</dbReference>
<keyword evidence="18 32" id="KW-0812">Transmembrane</keyword>
<dbReference type="InterPro" id="IPR036922">
    <property type="entry name" value="Rieske_2Fe-2S_sf"/>
</dbReference>
<evidence type="ECO:0000256" key="30">
    <source>
        <dbReference type="ARBA" id="ARBA00034078"/>
    </source>
</evidence>
<evidence type="ECO:0000256" key="9">
    <source>
        <dbReference type="ARBA" id="ARBA00010429"/>
    </source>
</evidence>
<dbReference type="GO" id="GO:0015112">
    <property type="term" value="F:nitrate transmembrane transporter activity"/>
    <property type="evidence" value="ECO:0007669"/>
    <property type="project" value="InterPro"/>
</dbReference>
<dbReference type="GO" id="GO:0051539">
    <property type="term" value="F:4 iron, 4 sulfur cluster binding"/>
    <property type="evidence" value="ECO:0007669"/>
    <property type="project" value="UniProtKB-KW"/>
</dbReference>
<dbReference type="NCBIfam" id="TIGR01184">
    <property type="entry name" value="ntrCD"/>
    <property type="match status" value="1"/>
</dbReference>
<evidence type="ECO:0000256" key="15">
    <source>
        <dbReference type="ARBA" id="ARBA00022630"/>
    </source>
</evidence>
<comment type="similarity">
    <text evidence="9">Belongs to the nitrite and sulfite reductase 4Fe-4S domain family.</text>
</comment>
<dbReference type="InterPro" id="IPR012744">
    <property type="entry name" value="Nitri_red_NirB"/>
</dbReference>
<dbReference type="NCBIfam" id="TIGR01469">
    <property type="entry name" value="cobA_cysG_Cterm"/>
    <property type="match status" value="1"/>
</dbReference>
<dbReference type="GO" id="GO:0042128">
    <property type="term" value="P:nitrate assimilation"/>
    <property type="evidence" value="ECO:0007669"/>
    <property type="project" value="UniProtKB-KW"/>
</dbReference>
<dbReference type="NCBIfam" id="TIGR02374">
    <property type="entry name" value="nitri_red_nirB"/>
    <property type="match status" value="1"/>
</dbReference>
<comment type="cofactor">
    <cofactor evidence="30">
        <name>[2Fe-2S] cluster</name>
        <dbReference type="ChEBI" id="CHEBI:190135"/>
    </cofactor>
</comment>
<keyword evidence="23" id="KW-0067">ATP-binding</keyword>
<dbReference type="InterPro" id="IPR027417">
    <property type="entry name" value="P-loop_NTPase"/>
</dbReference>
<feature type="transmembrane region" description="Helical" evidence="32">
    <location>
        <begin position="203"/>
        <end position="220"/>
    </location>
</feature>
<dbReference type="InterPro" id="IPR009010">
    <property type="entry name" value="Asp_de-COase-like_dom_sf"/>
</dbReference>
<keyword evidence="28" id="KW-0534">Nitrate assimilation</keyword>
<dbReference type="InterPro" id="IPR005117">
    <property type="entry name" value="NiRdtase/SiRdtase_haem-b_fer"/>
</dbReference>
<evidence type="ECO:0000256" key="2">
    <source>
        <dbReference type="ARBA" id="ARBA00001942"/>
    </source>
</evidence>
<dbReference type="Pfam" id="PF00528">
    <property type="entry name" value="BPD_transp_1"/>
    <property type="match status" value="1"/>
</dbReference>
<dbReference type="InterPro" id="IPR006657">
    <property type="entry name" value="MoPterin_dinucl-bd_dom"/>
</dbReference>
<keyword evidence="17" id="KW-0949">S-adenosyl-L-methionine</keyword>
<evidence type="ECO:0000256" key="14">
    <source>
        <dbReference type="ARBA" id="ARBA00022617"/>
    </source>
</evidence>
<dbReference type="SMART" id="SM00382">
    <property type="entry name" value="AAA"/>
    <property type="match status" value="2"/>
</dbReference>
<reference evidence="36" key="1">
    <citation type="submission" date="2023-08" db="EMBL/GenBank/DDBJ databases">
        <authorList>
            <person name="Chen Y."/>
            <person name="Shah S."/>
            <person name="Dougan E. K."/>
            <person name="Thang M."/>
            <person name="Chan C."/>
        </authorList>
    </citation>
    <scope>NUCLEOTIDE SEQUENCE</scope>
</reference>
<evidence type="ECO:0000256" key="29">
    <source>
        <dbReference type="ARBA" id="ARBA00023136"/>
    </source>
</evidence>
<dbReference type="Pfam" id="PF07992">
    <property type="entry name" value="Pyr_redox_2"/>
    <property type="match status" value="1"/>
</dbReference>
<dbReference type="PROSITE" id="PS50893">
    <property type="entry name" value="ABC_TRANSPORTER_2"/>
    <property type="match status" value="2"/>
</dbReference>
<dbReference type="CDD" id="cd11642">
    <property type="entry name" value="SUMT"/>
    <property type="match status" value="1"/>
</dbReference>
<dbReference type="SUPFAM" id="SSF50022">
    <property type="entry name" value="ISP domain"/>
    <property type="match status" value="1"/>
</dbReference>
<dbReference type="InterPro" id="IPR006067">
    <property type="entry name" value="NO2/SO3_Rdtase_4Fe4S_dom"/>
</dbReference>
<evidence type="ECO:0000259" key="35">
    <source>
        <dbReference type="PROSITE" id="PS51296"/>
    </source>
</evidence>
<dbReference type="CDD" id="cd03293">
    <property type="entry name" value="ABC_NrtD_SsuB_transporters"/>
    <property type="match status" value="2"/>
</dbReference>
<dbReference type="InterPro" id="IPR006066">
    <property type="entry name" value="NO2/SO3_Rdtase_FeS/sirohaem_BS"/>
</dbReference>
<evidence type="ECO:0000256" key="32">
    <source>
        <dbReference type="SAM" id="Phobius"/>
    </source>
</evidence>
<feature type="domain" description="ABC transmembrane type-1" evidence="34">
    <location>
        <begin position="155"/>
        <end position="349"/>
    </location>
</feature>
<dbReference type="InterPro" id="IPR005890">
    <property type="entry name" value="NO3_transporter_ATP-bd-like"/>
</dbReference>
<dbReference type="InterPro" id="IPR003593">
    <property type="entry name" value="AAA+_ATPase"/>
</dbReference>
<keyword evidence="12" id="KW-0004">4Fe-4S</keyword>
<dbReference type="Gene3D" id="3.40.228.10">
    <property type="entry name" value="Dimethylsulfoxide Reductase, domain 2"/>
    <property type="match status" value="1"/>
</dbReference>